<dbReference type="InterPro" id="IPR032710">
    <property type="entry name" value="NTF2-like_dom_sf"/>
</dbReference>
<gene>
    <name evidence="1" type="ORF">K1718_19510</name>
</gene>
<organism evidence="1 2">
    <name type="scientific">Roseibium porphyridii</name>
    <dbReference type="NCBI Taxonomy" id="2866279"/>
    <lineage>
        <taxon>Bacteria</taxon>
        <taxon>Pseudomonadati</taxon>
        <taxon>Pseudomonadota</taxon>
        <taxon>Alphaproteobacteria</taxon>
        <taxon>Hyphomicrobiales</taxon>
        <taxon>Stappiaceae</taxon>
        <taxon>Roseibium</taxon>
    </lineage>
</organism>
<dbReference type="Gene3D" id="3.10.450.50">
    <property type="match status" value="2"/>
</dbReference>
<reference evidence="1 2" key="1">
    <citation type="submission" date="2023-03" db="EMBL/GenBank/DDBJ databases">
        <title>Roseibium porphyridii sp. nov. and Roseibium rhodosorbium sp. nov. isolated from marine algae, Porphyridium cruentum and Rhodosorus marinus, respectively.</title>
        <authorList>
            <person name="Lee M.W."/>
            <person name="Choi B.J."/>
            <person name="Lee J.K."/>
            <person name="Choi D.G."/>
            <person name="Baek J.H."/>
            <person name="Bayburt H."/>
            <person name="Kim J.M."/>
            <person name="Han D.M."/>
            <person name="Kim K.H."/>
            <person name="Jeon C.O."/>
        </authorList>
    </citation>
    <scope>NUCLEOTIDE SEQUENCE [LARGE SCALE GENOMIC DNA]</scope>
    <source>
        <strain evidence="1 2">KMA01</strain>
    </source>
</reference>
<dbReference type="Proteomes" id="UP001209803">
    <property type="component" value="Chromosome"/>
</dbReference>
<keyword evidence="2" id="KW-1185">Reference proteome</keyword>
<dbReference type="SUPFAM" id="SSF54427">
    <property type="entry name" value="NTF2-like"/>
    <property type="match status" value="2"/>
</dbReference>
<evidence type="ECO:0008006" key="3">
    <source>
        <dbReference type="Google" id="ProtNLM"/>
    </source>
</evidence>
<evidence type="ECO:0000313" key="2">
    <source>
        <dbReference type="Proteomes" id="UP001209803"/>
    </source>
</evidence>
<protein>
    <recommendedName>
        <fullName evidence="3">Polyketide cyclase</fullName>
    </recommendedName>
</protein>
<dbReference type="RefSeq" id="WP_265681140.1">
    <property type="nucleotide sequence ID" value="NZ_CP120863.1"/>
</dbReference>
<accession>A0ABY8EZ72</accession>
<evidence type="ECO:0000313" key="1">
    <source>
        <dbReference type="EMBL" id="WFE88336.1"/>
    </source>
</evidence>
<sequence>MSPIPVNKAALKTYVDAYRLERAGGTAAAARRFFAGDAVINLVHPFDAIIGPDSYIDQFLEPLTQALSGLGRSDYIAFGGSFEEASWVTSTGYYFGNFTSPWLGIRPTGTLAYLRFGEFHRMEEGRAVESYIYLDIPELMIAASQWPIAVSPGATRGYTGYLPGPVTQDGLQWHHNDPAVSAVSLKMVTHMLRKLATKDEQWRPYWHENMLWYGPAAFGSFAGLESFAGFQVPFENTFSEWIGGAVEGSRTRHFTRFGDGNYVCSGGWPSLNAVQAKPFLGQPSKGDRLYMRVCDWWRREGDKLMENWVFVDVPHVLLQMGFDVFDEMNRGRT</sequence>
<dbReference type="EMBL" id="CP120863">
    <property type="protein sequence ID" value="WFE88336.1"/>
    <property type="molecule type" value="Genomic_DNA"/>
</dbReference>
<proteinExistence type="predicted"/>
<name>A0ABY8EZ72_9HYPH</name>